<feature type="transmembrane region" description="Helical" evidence="1">
    <location>
        <begin position="60"/>
        <end position="84"/>
    </location>
</feature>
<keyword evidence="1" id="KW-0812">Transmembrane</keyword>
<feature type="transmembrane region" description="Helical" evidence="1">
    <location>
        <begin position="193"/>
        <end position="214"/>
    </location>
</feature>
<protein>
    <submittedName>
        <fullName evidence="2">DUF368 domain-containing protein</fullName>
    </submittedName>
</protein>
<organism evidence="2 3">
    <name type="scientific">Parathalassolituus penaei</name>
    <dbReference type="NCBI Taxonomy" id="2997323"/>
    <lineage>
        <taxon>Bacteria</taxon>
        <taxon>Pseudomonadati</taxon>
        <taxon>Pseudomonadota</taxon>
        <taxon>Gammaproteobacteria</taxon>
        <taxon>Oceanospirillales</taxon>
        <taxon>Oceanospirillaceae</taxon>
        <taxon>Parathalassolituus</taxon>
    </lineage>
</organism>
<sequence>MHNLWLFLKGVAMGAADVVPGVSGGTIAFVTGIYDQLLGSIRRIDAQALRLLFSQGPKAAWSYINGNFLVVLGSGILTALLSLAKGIHYLLLNYPVWVWAFFFGLIIASVVHVGREIRERNLLAGILLVVGIVLAAWISSAAPTSIEATPLVVFVAGSVAICAMILPGISGSFILLLMGLYEPILNALKNLELVTMATFASGAALGLMAFSRVLSWMLEHQRNATFALLTGFMIGSLVKVWPWKITLETRVNSSGEIVPVVQDNVLPAMGTELWLAIALMVSGVVLVLGLEWVASRQLQTQKSAA</sequence>
<keyword evidence="3" id="KW-1185">Reference proteome</keyword>
<dbReference type="Proteomes" id="UP001150830">
    <property type="component" value="Unassembled WGS sequence"/>
</dbReference>
<dbReference type="RefSeq" id="WP_283173791.1">
    <property type="nucleotide sequence ID" value="NZ_JAPNOA010000027.1"/>
</dbReference>
<keyword evidence="1" id="KW-1133">Transmembrane helix</keyword>
<name>A0A9X3EDK8_9GAMM</name>
<feature type="transmembrane region" description="Helical" evidence="1">
    <location>
        <begin position="121"/>
        <end position="139"/>
    </location>
</feature>
<dbReference type="EMBL" id="JAPNOA010000027">
    <property type="protein sequence ID" value="MCY0965579.1"/>
    <property type="molecule type" value="Genomic_DNA"/>
</dbReference>
<gene>
    <name evidence="2" type="ORF">OUO13_10295</name>
</gene>
<evidence type="ECO:0000313" key="3">
    <source>
        <dbReference type="Proteomes" id="UP001150830"/>
    </source>
</evidence>
<dbReference type="Pfam" id="PF04018">
    <property type="entry name" value="VCA0040-like"/>
    <property type="match status" value="1"/>
</dbReference>
<dbReference type="InterPro" id="IPR007163">
    <property type="entry name" value="VCA0040-like"/>
</dbReference>
<keyword evidence="1" id="KW-0472">Membrane</keyword>
<dbReference type="PANTHER" id="PTHR37308">
    <property type="entry name" value="INTEGRAL MEMBRANE PROTEIN"/>
    <property type="match status" value="1"/>
</dbReference>
<reference evidence="2" key="1">
    <citation type="submission" date="2022-11" db="EMBL/GenBank/DDBJ databases">
        <title>Parathalassolutuus dongxingensis gen. nov., sp. nov., a novel member of family Oceanospirillaceae isolated from a coastal shrimp pond in Guangxi, China.</title>
        <authorList>
            <person name="Chen H."/>
        </authorList>
    </citation>
    <scope>NUCLEOTIDE SEQUENCE</scope>
    <source>
        <strain evidence="2">G-43</strain>
    </source>
</reference>
<dbReference type="AlphaFoldDB" id="A0A9X3EDK8"/>
<feature type="transmembrane region" description="Helical" evidence="1">
    <location>
        <begin position="151"/>
        <end position="181"/>
    </location>
</feature>
<dbReference type="PANTHER" id="PTHR37308:SF1">
    <property type="entry name" value="POLYPRENYL-PHOSPHATE TRANSPORTER"/>
    <property type="match status" value="1"/>
</dbReference>
<feature type="transmembrane region" description="Helical" evidence="1">
    <location>
        <begin position="273"/>
        <end position="294"/>
    </location>
</feature>
<evidence type="ECO:0000256" key="1">
    <source>
        <dbReference type="SAM" id="Phobius"/>
    </source>
</evidence>
<comment type="caution">
    <text evidence="2">The sequence shown here is derived from an EMBL/GenBank/DDBJ whole genome shotgun (WGS) entry which is preliminary data.</text>
</comment>
<accession>A0A9X3EDK8</accession>
<feature type="transmembrane region" description="Helical" evidence="1">
    <location>
        <begin position="226"/>
        <end position="243"/>
    </location>
</feature>
<feature type="transmembrane region" description="Helical" evidence="1">
    <location>
        <begin position="96"/>
        <end position="115"/>
    </location>
</feature>
<evidence type="ECO:0000313" key="2">
    <source>
        <dbReference type="EMBL" id="MCY0965579.1"/>
    </source>
</evidence>
<proteinExistence type="predicted"/>